<protein>
    <recommendedName>
        <fullName evidence="11">Mitochondrial 2-oxoglutarate/malate carrier protein</fullName>
    </recommendedName>
</protein>
<comment type="subcellular location">
    <subcellularLocation>
        <location evidence="1">Membrane</location>
        <topology evidence="1">Multi-pass membrane protein</topology>
    </subcellularLocation>
</comment>
<evidence type="ECO:0000256" key="15">
    <source>
        <dbReference type="ARBA" id="ARBA00052710"/>
    </source>
</evidence>
<dbReference type="Proteomes" id="UP000887566">
    <property type="component" value="Unplaced"/>
</dbReference>
<evidence type="ECO:0000256" key="1">
    <source>
        <dbReference type="ARBA" id="ARBA00004141"/>
    </source>
</evidence>
<evidence type="ECO:0000256" key="10">
    <source>
        <dbReference type="ARBA" id="ARBA00036491"/>
    </source>
</evidence>
<keyword evidence="5 16" id="KW-0812">Transmembrane</keyword>
<dbReference type="WBParaSite" id="PSAMB.scaffold99size80234.g1883.t1">
    <property type="protein sequence ID" value="PSAMB.scaffold99size80234.g1883.t1"/>
    <property type="gene ID" value="PSAMB.scaffold99size80234.g1883"/>
</dbReference>
<keyword evidence="18" id="KW-1185">Reference proteome</keyword>
<comment type="catalytic activity">
    <reaction evidence="14">
        <text>malonate(in) + 2-oxoglutarate(out) = malonate(out) + 2-oxoglutarate(in)</text>
        <dbReference type="Rhea" id="RHEA:71591"/>
        <dbReference type="ChEBI" id="CHEBI:15792"/>
        <dbReference type="ChEBI" id="CHEBI:16810"/>
    </reaction>
</comment>
<evidence type="ECO:0000256" key="5">
    <source>
        <dbReference type="ARBA" id="ARBA00022692"/>
    </source>
</evidence>
<comment type="catalytic activity">
    <reaction evidence="15">
        <text>succinate(in) + 2-oxoglutarate(out) = succinate(out) + 2-oxoglutarate(in)</text>
        <dbReference type="Rhea" id="RHEA:71595"/>
        <dbReference type="ChEBI" id="CHEBI:16810"/>
        <dbReference type="ChEBI" id="CHEBI:30031"/>
    </reaction>
</comment>
<dbReference type="GO" id="GO:0016020">
    <property type="term" value="C:membrane"/>
    <property type="evidence" value="ECO:0007669"/>
    <property type="project" value="UniProtKB-SubCell"/>
</dbReference>
<dbReference type="AlphaFoldDB" id="A0A914XTX3"/>
<comment type="catalytic activity">
    <reaction evidence="10">
        <text>(S)-malate(in) + 2-oxoglutarate(out) = (S)-malate(out) + 2-oxoglutarate(in)</text>
        <dbReference type="Rhea" id="RHEA:71587"/>
        <dbReference type="ChEBI" id="CHEBI:15589"/>
        <dbReference type="ChEBI" id="CHEBI:16810"/>
    </reaction>
</comment>
<dbReference type="GO" id="GO:0015297">
    <property type="term" value="F:antiporter activity"/>
    <property type="evidence" value="ECO:0007669"/>
    <property type="project" value="UniProtKB-KW"/>
</dbReference>
<evidence type="ECO:0000313" key="18">
    <source>
        <dbReference type="Proteomes" id="UP000887566"/>
    </source>
</evidence>
<keyword evidence="8" id="KW-0445">Lipid transport</keyword>
<dbReference type="GO" id="GO:0006869">
    <property type="term" value="P:lipid transport"/>
    <property type="evidence" value="ECO:0007669"/>
    <property type="project" value="UniProtKB-KW"/>
</dbReference>
<keyword evidence="9 16" id="KW-0472">Membrane</keyword>
<dbReference type="Pfam" id="PF00153">
    <property type="entry name" value="Mito_carr"/>
    <property type="match status" value="3"/>
</dbReference>
<evidence type="ECO:0000256" key="16">
    <source>
        <dbReference type="PROSITE-ProRule" id="PRU00282"/>
    </source>
</evidence>
<dbReference type="FunFam" id="1.50.40.10:FF:000013">
    <property type="entry name" value="Mitochondrial 2-oxoglutarate/malate carrier protein-like protein"/>
    <property type="match status" value="1"/>
</dbReference>
<evidence type="ECO:0000256" key="17">
    <source>
        <dbReference type="RuleBase" id="RU000488"/>
    </source>
</evidence>
<evidence type="ECO:0000256" key="9">
    <source>
        <dbReference type="ARBA" id="ARBA00023136"/>
    </source>
</evidence>
<evidence type="ECO:0000256" key="7">
    <source>
        <dbReference type="ARBA" id="ARBA00022989"/>
    </source>
</evidence>
<feature type="repeat" description="Solcar" evidence="16">
    <location>
        <begin position="106"/>
        <end position="197"/>
    </location>
</feature>
<dbReference type="SUPFAM" id="SSF103506">
    <property type="entry name" value="Mitochondrial carrier"/>
    <property type="match status" value="1"/>
</dbReference>
<comment type="catalytic activity">
    <reaction evidence="12">
        <text>oxaloacetate(in) + 2-oxoglutarate(out) = oxaloacetate(out) + 2-oxoglutarate(in)</text>
        <dbReference type="Rhea" id="RHEA:71603"/>
        <dbReference type="ChEBI" id="CHEBI:16452"/>
        <dbReference type="ChEBI" id="CHEBI:16810"/>
    </reaction>
</comment>
<evidence type="ECO:0000256" key="2">
    <source>
        <dbReference type="ARBA" id="ARBA00006375"/>
    </source>
</evidence>
<evidence type="ECO:0000256" key="6">
    <source>
        <dbReference type="ARBA" id="ARBA00022737"/>
    </source>
</evidence>
<dbReference type="PROSITE" id="PS50920">
    <property type="entry name" value="SOLCAR"/>
    <property type="match status" value="3"/>
</dbReference>
<evidence type="ECO:0000256" key="3">
    <source>
        <dbReference type="ARBA" id="ARBA00022448"/>
    </source>
</evidence>
<dbReference type="PANTHER" id="PTHR45618">
    <property type="entry name" value="MITOCHONDRIAL DICARBOXYLATE CARRIER-RELATED"/>
    <property type="match status" value="1"/>
</dbReference>
<evidence type="ECO:0000256" key="14">
    <source>
        <dbReference type="ARBA" id="ARBA00052538"/>
    </source>
</evidence>
<keyword evidence="6" id="KW-0677">Repeat</keyword>
<keyword evidence="3 17" id="KW-0813">Transport</keyword>
<proteinExistence type="inferred from homology"/>
<feature type="repeat" description="Solcar" evidence="16">
    <location>
        <begin position="206"/>
        <end position="295"/>
    </location>
</feature>
<evidence type="ECO:0000256" key="4">
    <source>
        <dbReference type="ARBA" id="ARBA00022449"/>
    </source>
</evidence>
<evidence type="ECO:0000313" key="19">
    <source>
        <dbReference type="WBParaSite" id="PSAMB.scaffold99size80234.g1883.t1"/>
    </source>
</evidence>
<feature type="repeat" description="Solcar" evidence="16">
    <location>
        <begin position="11"/>
        <end position="96"/>
    </location>
</feature>
<evidence type="ECO:0000256" key="13">
    <source>
        <dbReference type="ARBA" id="ARBA00050291"/>
    </source>
</evidence>
<keyword evidence="4" id="KW-0050">Antiport</keyword>
<evidence type="ECO:0000256" key="11">
    <source>
        <dbReference type="ARBA" id="ARBA00040264"/>
    </source>
</evidence>
<evidence type="ECO:0000256" key="12">
    <source>
        <dbReference type="ARBA" id="ARBA00050120"/>
    </source>
</evidence>
<organism evidence="18 19">
    <name type="scientific">Plectus sambesii</name>
    <dbReference type="NCBI Taxonomy" id="2011161"/>
    <lineage>
        <taxon>Eukaryota</taxon>
        <taxon>Metazoa</taxon>
        <taxon>Ecdysozoa</taxon>
        <taxon>Nematoda</taxon>
        <taxon>Chromadorea</taxon>
        <taxon>Plectida</taxon>
        <taxon>Plectina</taxon>
        <taxon>Plectoidea</taxon>
        <taxon>Plectidae</taxon>
        <taxon>Plectus</taxon>
    </lineage>
</organism>
<evidence type="ECO:0000256" key="8">
    <source>
        <dbReference type="ARBA" id="ARBA00023055"/>
    </source>
</evidence>
<dbReference type="Gene3D" id="1.50.40.10">
    <property type="entry name" value="Mitochondrial carrier domain"/>
    <property type="match status" value="1"/>
</dbReference>
<reference evidence="19" key="1">
    <citation type="submission" date="2022-11" db="UniProtKB">
        <authorList>
            <consortium name="WormBaseParasite"/>
        </authorList>
    </citation>
    <scope>IDENTIFICATION</scope>
</reference>
<comment type="catalytic activity">
    <reaction evidence="13">
        <text>maleate(in) + 2-oxoglutarate(out) = maleate(out) + 2-oxoglutarate(in)</text>
        <dbReference type="Rhea" id="RHEA:71599"/>
        <dbReference type="ChEBI" id="CHEBI:16810"/>
        <dbReference type="ChEBI" id="CHEBI:30780"/>
    </reaction>
</comment>
<name>A0A914XTX3_9BILA</name>
<accession>A0A914XTX3</accession>
<sequence>MGSQPQLPNGLKFAFGGASGMAACFFTQPLDLVKNRMQVSGEGGKARDHRTTFHAIRSIFRNEGPLGFYNGLSAGLFRQGTYTTLRLGLYTFMFDRFSSSNPKAPLSFGKKVAIGFAAGGVSSLICTPADVGLVRMTVDGRLPLAERRGYRNVFHALYRVAHEEGVVALWRGCGPTVVRAMVVNAAQLATYSQAKQTLLGSGYFKDNVMCHFSASMISGFACTAASMPVDIAKTRIQNMRVVNGVPEYSGSIDVIRKIIRQEGVFSLWKGFTPAFMRLGPHTVLVFLFLEQFNKLYFRSIGLQGKAAL</sequence>
<dbReference type="InterPro" id="IPR018108">
    <property type="entry name" value="MCP_transmembrane"/>
</dbReference>
<dbReference type="InterPro" id="IPR023395">
    <property type="entry name" value="MCP_dom_sf"/>
</dbReference>
<dbReference type="InterPro" id="IPR050391">
    <property type="entry name" value="Mito_Metabolite_Transporter"/>
</dbReference>
<comment type="similarity">
    <text evidence="2 17">Belongs to the mitochondrial carrier (TC 2.A.29) family.</text>
</comment>
<keyword evidence="7" id="KW-1133">Transmembrane helix</keyword>